<dbReference type="CDD" id="cd03401">
    <property type="entry name" value="SPFH_prohibitin"/>
    <property type="match status" value="1"/>
</dbReference>
<dbReference type="PRINTS" id="PR00679">
    <property type="entry name" value="PROHIBITIN"/>
</dbReference>
<keyword evidence="2" id="KW-1133">Transmembrane helix</keyword>
<keyword evidence="5" id="KW-1185">Reference proteome</keyword>
<evidence type="ECO:0000313" key="5">
    <source>
        <dbReference type="Proteomes" id="UP001242010"/>
    </source>
</evidence>
<dbReference type="PANTHER" id="PTHR23222">
    <property type="entry name" value="PROHIBITIN"/>
    <property type="match status" value="1"/>
</dbReference>
<proteinExistence type="predicted"/>
<keyword evidence="2" id="KW-0472">Membrane</keyword>
<evidence type="ECO:0000256" key="1">
    <source>
        <dbReference type="ARBA" id="ARBA00004167"/>
    </source>
</evidence>
<dbReference type="InterPro" id="IPR036013">
    <property type="entry name" value="Band_7/SPFH_dom_sf"/>
</dbReference>
<dbReference type="Pfam" id="PF01145">
    <property type="entry name" value="Band_7"/>
    <property type="match status" value="1"/>
</dbReference>
<dbReference type="SMART" id="SM00244">
    <property type="entry name" value="PHB"/>
    <property type="match status" value="1"/>
</dbReference>
<reference evidence="5" key="1">
    <citation type="journal article" date="2023" name="Int. J. Syst. Evol. Microbiol.">
        <title>Mesoterricola silvestris gen. nov., sp. nov., Mesoterricola sediminis sp. nov., Geothrix oryzae sp. nov., Geothrix edaphica sp. nov., Geothrix rubra sp. nov., and Geothrix limicola sp. nov., six novel members of Acidobacteriota isolated from soils.</title>
        <authorList>
            <person name="Itoh H."/>
            <person name="Sugisawa Y."/>
            <person name="Mise K."/>
            <person name="Xu Z."/>
            <person name="Kuniyasu M."/>
            <person name="Ushijima N."/>
            <person name="Kawano K."/>
            <person name="Kobayashi E."/>
            <person name="Shiratori Y."/>
            <person name="Masuda Y."/>
            <person name="Senoo K."/>
        </authorList>
    </citation>
    <scope>NUCLEOTIDE SEQUENCE [LARGE SCALE GENOMIC DNA]</scope>
    <source>
        <strain evidence="5">Red222</strain>
    </source>
</reference>
<sequence length="303" mass="33295">MVLIAVLLLVVGVLAWRWKTKVEFPLSARLAILQWIGLGLGAVLFLASMAVVVPPGQAGIQVLFGKVNAEPLPSGLHFINPFAQVVEMEVRTRNYTMSTVSDEGQHKGDDSISVISSDGLTVKLDATIFYSLQQARLPEIYRTIGPDVEARIVRSEIRASLRDAAASLSATELYTSKRQSFVDQVSKTLRAAFEGRGITLEQMLLRNVILPDQITKSINDKISADQDAQKMAFVLQKEKQEAERKRIEAEGQARAQQIVSQSLTPQIIEYQRIQALRDIGAKGNLIITPMGGATPMIQVSAKK</sequence>
<dbReference type="Gene3D" id="3.30.479.30">
    <property type="entry name" value="Band 7 domain"/>
    <property type="match status" value="1"/>
</dbReference>
<accession>A0ABM8DQ00</accession>
<dbReference type="RefSeq" id="WP_286355679.1">
    <property type="nucleotide sequence ID" value="NZ_AP027079.1"/>
</dbReference>
<comment type="subcellular location">
    <subcellularLocation>
        <location evidence="1">Membrane</location>
        <topology evidence="1">Single-pass membrane protein</topology>
    </subcellularLocation>
</comment>
<name>A0ABM8DQ00_9BACT</name>
<evidence type="ECO:0000259" key="3">
    <source>
        <dbReference type="SMART" id="SM00244"/>
    </source>
</evidence>
<dbReference type="EMBL" id="AP027079">
    <property type="protein sequence ID" value="BDU69048.1"/>
    <property type="molecule type" value="Genomic_DNA"/>
</dbReference>
<evidence type="ECO:0000313" key="4">
    <source>
        <dbReference type="EMBL" id="BDU69048.1"/>
    </source>
</evidence>
<keyword evidence="2" id="KW-0812">Transmembrane</keyword>
<organism evidence="4 5">
    <name type="scientific">Geothrix oryzae</name>
    <dbReference type="NCBI Taxonomy" id="2927975"/>
    <lineage>
        <taxon>Bacteria</taxon>
        <taxon>Pseudomonadati</taxon>
        <taxon>Acidobacteriota</taxon>
        <taxon>Holophagae</taxon>
        <taxon>Holophagales</taxon>
        <taxon>Holophagaceae</taxon>
        <taxon>Geothrix</taxon>
    </lineage>
</organism>
<dbReference type="InterPro" id="IPR001107">
    <property type="entry name" value="Band_7"/>
</dbReference>
<evidence type="ECO:0000256" key="2">
    <source>
        <dbReference type="SAM" id="Phobius"/>
    </source>
</evidence>
<gene>
    <name evidence="4" type="ORF">GETHOR_11490</name>
</gene>
<dbReference type="InterPro" id="IPR000163">
    <property type="entry name" value="Prohibitin"/>
</dbReference>
<feature type="transmembrane region" description="Helical" evidence="2">
    <location>
        <begin position="31"/>
        <end position="53"/>
    </location>
</feature>
<protein>
    <recommendedName>
        <fullName evidence="3">Band 7 domain-containing protein</fullName>
    </recommendedName>
</protein>
<feature type="domain" description="Band 7" evidence="3">
    <location>
        <begin position="48"/>
        <end position="222"/>
    </location>
</feature>
<dbReference type="PANTHER" id="PTHR23222:SF0">
    <property type="entry name" value="PROHIBITIN 1"/>
    <property type="match status" value="1"/>
</dbReference>
<dbReference type="SUPFAM" id="SSF117892">
    <property type="entry name" value="Band 7/SPFH domain"/>
    <property type="match status" value="1"/>
</dbReference>
<dbReference type="Proteomes" id="UP001242010">
    <property type="component" value="Chromosome"/>
</dbReference>